<sequence length="213" mass="23670">MFSIFKIYKNIYLAICFVAYSFFGFSQGNTSTIKAQLALGINNPSSGGFVRDFESKPVNSPSINLGVQYMFKPKLGAKLDFGYNRFSNLNNTPEFKVNYTRLNLQLVFDANEVFNFSSQRLGAYPHIGPGLSMIKPLGDYTQNNLSFLNGMAGIEFHYGMSETLSLFVDTSYIVGFGKEFNPVSEGYGSFNGNLLTINFGLSISLSGCYFCEQ</sequence>
<proteinExistence type="predicted"/>
<dbReference type="EMBL" id="MDJD01000043">
    <property type="protein sequence ID" value="OEK07772.1"/>
    <property type="molecule type" value="Genomic_DNA"/>
</dbReference>
<dbReference type="SUPFAM" id="SSF56925">
    <property type="entry name" value="OMPA-like"/>
    <property type="match status" value="1"/>
</dbReference>
<reference evidence="1 2" key="1">
    <citation type="submission" date="2016-05" db="EMBL/GenBank/DDBJ databases">
        <title>Draft Genome Sequence of Algibacter sp. Strain SK-16 Isolated from the Surface Water of Aburatsubo Inlet.</title>
        <authorList>
            <person name="Wong S.-K."/>
            <person name="Yoshizawa S."/>
            <person name="Nakajima Y."/>
            <person name="Ogura Y."/>
            <person name="Tetsuya H."/>
            <person name="Hamasaki K."/>
        </authorList>
    </citation>
    <scope>NUCLEOTIDE SEQUENCE [LARGE SCALE GENOMIC DNA]</scope>
    <source>
        <strain evidence="1 2">SK-16</strain>
    </source>
</reference>
<dbReference type="STRING" id="1849968.A8C32_14875"/>
<protein>
    <submittedName>
        <fullName evidence="1">Cell envelope biogenesis protein OmpA</fullName>
    </submittedName>
</protein>
<dbReference type="InterPro" id="IPR011250">
    <property type="entry name" value="OMP/PagP_B-barrel"/>
</dbReference>
<comment type="caution">
    <text evidence="1">The sequence shown here is derived from an EMBL/GenBank/DDBJ whole genome shotgun (WGS) entry which is preliminary data.</text>
</comment>
<gene>
    <name evidence="1" type="ORF">A8C32_14875</name>
</gene>
<accession>A0A1E5T8R1</accession>
<evidence type="ECO:0000313" key="2">
    <source>
        <dbReference type="Proteomes" id="UP000095713"/>
    </source>
</evidence>
<organism evidence="1 2">
    <name type="scientific">Flavivirga aquatica</name>
    <dbReference type="NCBI Taxonomy" id="1849968"/>
    <lineage>
        <taxon>Bacteria</taxon>
        <taxon>Pseudomonadati</taxon>
        <taxon>Bacteroidota</taxon>
        <taxon>Flavobacteriia</taxon>
        <taxon>Flavobacteriales</taxon>
        <taxon>Flavobacteriaceae</taxon>
        <taxon>Flavivirga</taxon>
    </lineage>
</organism>
<dbReference type="RefSeq" id="WP_069830230.1">
    <property type="nucleotide sequence ID" value="NZ_MDJD01000043.1"/>
</dbReference>
<dbReference type="OrthoDB" id="1522982at2"/>
<keyword evidence="2" id="KW-1185">Reference proteome</keyword>
<dbReference type="AlphaFoldDB" id="A0A1E5T8R1"/>
<evidence type="ECO:0000313" key="1">
    <source>
        <dbReference type="EMBL" id="OEK07772.1"/>
    </source>
</evidence>
<dbReference type="Gene3D" id="2.40.160.20">
    <property type="match status" value="1"/>
</dbReference>
<name>A0A1E5T8R1_9FLAO</name>
<dbReference type="Proteomes" id="UP000095713">
    <property type="component" value="Unassembled WGS sequence"/>
</dbReference>